<dbReference type="PANTHER" id="PTHR30250:SF21">
    <property type="entry name" value="LIPID II FLIPPASE MURJ"/>
    <property type="match status" value="1"/>
</dbReference>
<feature type="transmembrane region" description="Helical" evidence="6">
    <location>
        <begin position="240"/>
        <end position="260"/>
    </location>
</feature>
<dbReference type="KEGG" id="pmq:PM3016_1116"/>
<dbReference type="RefSeq" id="WP_014368733.1">
    <property type="nucleotide sequence ID" value="NC_016935.1"/>
</dbReference>
<evidence type="ECO:0000313" key="8">
    <source>
        <dbReference type="Proteomes" id="UP000007523"/>
    </source>
</evidence>
<feature type="transmembrane region" description="Helical" evidence="6">
    <location>
        <begin position="369"/>
        <end position="396"/>
    </location>
</feature>
<keyword evidence="4 6" id="KW-1133">Transmembrane helix</keyword>
<dbReference type="HOGENOM" id="CLU_022017_2_1_9"/>
<evidence type="ECO:0000256" key="5">
    <source>
        <dbReference type="ARBA" id="ARBA00023136"/>
    </source>
</evidence>
<keyword evidence="5 6" id="KW-0472">Membrane</keyword>
<dbReference type="CDD" id="cd13124">
    <property type="entry name" value="MATE_SpoVB_like"/>
    <property type="match status" value="1"/>
</dbReference>
<feature type="transmembrane region" description="Helical" evidence="6">
    <location>
        <begin position="330"/>
        <end position="349"/>
    </location>
</feature>
<evidence type="ECO:0000256" key="4">
    <source>
        <dbReference type="ARBA" id="ARBA00022989"/>
    </source>
</evidence>
<dbReference type="PANTHER" id="PTHR30250">
    <property type="entry name" value="PST FAMILY PREDICTED COLANIC ACID TRANSPORTER"/>
    <property type="match status" value="1"/>
</dbReference>
<feature type="transmembrane region" description="Helical" evidence="6">
    <location>
        <begin position="427"/>
        <end position="448"/>
    </location>
</feature>
<dbReference type="AlphaFoldDB" id="H6NC16"/>
<gene>
    <name evidence="7" type="ORF">PM3016_1116</name>
</gene>
<accession>H6NC16</accession>
<protein>
    <submittedName>
        <fullName evidence="7">Polysaccharide biosynthesis protein</fullName>
    </submittedName>
</protein>
<feature type="transmembrane region" description="Helical" evidence="6">
    <location>
        <begin position="41"/>
        <end position="67"/>
    </location>
</feature>
<sequence>MSSKDSLVKGTLILSLAALVARALGVIQRIPLVALLTMAGMAPYGVAFNLYSVLLVVATAGIPSALSKMISERTALGRYAEADRIYKASLQFAVGAGIVMALILWFVAPSFAASSEQPKAVLAIRAIAPALLLFPVIAIMRGYFQGRRMMAPNGISQVIEQIFRVVTSVALAYLLLERGLVYAVAGASFGGVIGGVAALAVMLYYGSKLRRQDQQERGTIPPEQKAAAAALGAGTIYKQLFRLSVPIVIFSVTVTLVYLIDSWLATPLLKGAMGVEDAGRVLGILTGQAQSLAGIPIILAVALSQSVVPIISSAYAQNDLKQVAEQTGKVLQLSILTGLPAVLVIALAARPLNFFIFENEAGTLIDDRFAPGVIAALTVTAIFQIVMQTSGAVLMGMGRMKPLMAGVGVGIAVKLAASFALVPFFGIYGLVAATALCFIVMAAINLSVLRGAVAYRVFGLRRWAGLVFSTAAVTGIGIVLDVLCRDAVNPLGHLRADSFLQAVIICTVTGAAYILLLFLTRVMTLQDLDRMPGPLRKLAKPLQRRLGRPGQTG</sequence>
<feature type="transmembrane region" description="Helical" evidence="6">
    <location>
        <begin position="155"/>
        <end position="176"/>
    </location>
</feature>
<dbReference type="InterPro" id="IPR002797">
    <property type="entry name" value="Polysacc_synth"/>
</dbReference>
<name>H6NC16_9BACL</name>
<proteinExistence type="predicted"/>
<feature type="transmembrane region" description="Helical" evidence="6">
    <location>
        <begin position="88"/>
        <end position="108"/>
    </location>
</feature>
<feature type="transmembrane region" description="Helical" evidence="6">
    <location>
        <begin position="460"/>
        <end position="479"/>
    </location>
</feature>
<evidence type="ECO:0000256" key="2">
    <source>
        <dbReference type="ARBA" id="ARBA00022475"/>
    </source>
</evidence>
<keyword evidence="8" id="KW-1185">Reference proteome</keyword>
<dbReference type="PIRSF" id="PIRSF038958">
    <property type="entry name" value="PG_synth_SpoVB"/>
    <property type="match status" value="1"/>
</dbReference>
<feature type="transmembrane region" description="Helical" evidence="6">
    <location>
        <begin position="403"/>
        <end position="421"/>
    </location>
</feature>
<feature type="transmembrane region" description="Helical" evidence="6">
    <location>
        <begin position="182"/>
        <end position="205"/>
    </location>
</feature>
<keyword evidence="3 6" id="KW-0812">Transmembrane</keyword>
<feature type="transmembrane region" description="Helical" evidence="6">
    <location>
        <begin position="120"/>
        <end position="143"/>
    </location>
</feature>
<organism evidence="7 8">
    <name type="scientific">Paenibacillus mucilaginosus 3016</name>
    <dbReference type="NCBI Taxonomy" id="1116391"/>
    <lineage>
        <taxon>Bacteria</taxon>
        <taxon>Bacillati</taxon>
        <taxon>Bacillota</taxon>
        <taxon>Bacilli</taxon>
        <taxon>Bacillales</taxon>
        <taxon>Paenibacillaceae</taxon>
        <taxon>Paenibacillus</taxon>
    </lineage>
</organism>
<reference evidence="7 8" key="1">
    <citation type="journal article" date="2012" name="J. Bacteriol.">
        <title>Complete Genome Sequence of Paenibacillus mucilaginosus 3016, a Bacterium Functional as Microbial Fertilizer.</title>
        <authorList>
            <person name="Ma M."/>
            <person name="Wang Z."/>
            <person name="Li L."/>
            <person name="Jiang X."/>
            <person name="Guan D."/>
            <person name="Cao F."/>
            <person name="Chen H."/>
            <person name="Wang X."/>
            <person name="Shen D."/>
            <person name="Du B."/>
            <person name="Li J."/>
        </authorList>
    </citation>
    <scope>NUCLEOTIDE SEQUENCE [LARGE SCALE GENOMIC DNA]</scope>
    <source>
        <strain evidence="7 8">3016</strain>
    </source>
</reference>
<dbReference type="Proteomes" id="UP000007523">
    <property type="component" value="Chromosome"/>
</dbReference>
<keyword evidence="2" id="KW-1003">Cell membrane</keyword>
<dbReference type="Pfam" id="PF01943">
    <property type="entry name" value="Polysacc_synt"/>
    <property type="match status" value="1"/>
</dbReference>
<comment type="subcellular location">
    <subcellularLocation>
        <location evidence="1">Cell membrane</location>
        <topology evidence="1">Multi-pass membrane protein</topology>
    </subcellularLocation>
</comment>
<evidence type="ECO:0000313" key="7">
    <source>
        <dbReference type="EMBL" id="AFC28048.1"/>
    </source>
</evidence>
<evidence type="ECO:0000256" key="1">
    <source>
        <dbReference type="ARBA" id="ARBA00004651"/>
    </source>
</evidence>
<dbReference type="InterPro" id="IPR050833">
    <property type="entry name" value="Poly_Biosynth_Transport"/>
</dbReference>
<dbReference type="InterPro" id="IPR024923">
    <property type="entry name" value="PG_synth_SpoVB"/>
</dbReference>
<dbReference type="GO" id="GO:0005886">
    <property type="term" value="C:plasma membrane"/>
    <property type="evidence" value="ECO:0007669"/>
    <property type="project" value="UniProtKB-SubCell"/>
</dbReference>
<feature type="transmembrane region" description="Helical" evidence="6">
    <location>
        <begin position="295"/>
        <end position="318"/>
    </location>
</feature>
<feature type="transmembrane region" description="Helical" evidence="6">
    <location>
        <begin position="499"/>
        <end position="520"/>
    </location>
</feature>
<evidence type="ECO:0000256" key="3">
    <source>
        <dbReference type="ARBA" id="ARBA00022692"/>
    </source>
</evidence>
<dbReference type="EMBL" id="CP003235">
    <property type="protein sequence ID" value="AFC28048.1"/>
    <property type="molecule type" value="Genomic_DNA"/>
</dbReference>
<evidence type="ECO:0000256" key="6">
    <source>
        <dbReference type="SAM" id="Phobius"/>
    </source>
</evidence>
<dbReference type="STRING" id="1116391.PM3016_1116"/>